<organism evidence="4 5">
    <name type="scientific">Raoultibacter massiliensis</name>
    <dbReference type="NCBI Taxonomy" id="1852371"/>
    <lineage>
        <taxon>Bacteria</taxon>
        <taxon>Bacillati</taxon>
        <taxon>Actinomycetota</taxon>
        <taxon>Coriobacteriia</taxon>
        <taxon>Eggerthellales</taxon>
        <taxon>Eggerthellaceae</taxon>
        <taxon>Raoultibacter</taxon>
    </lineage>
</organism>
<dbReference type="EMBL" id="JBBNOP010000007">
    <property type="protein sequence ID" value="MEQ3363220.1"/>
    <property type="molecule type" value="Genomic_DNA"/>
</dbReference>
<evidence type="ECO:0000256" key="1">
    <source>
        <dbReference type="ARBA" id="ARBA00008814"/>
    </source>
</evidence>
<evidence type="ECO:0000256" key="2">
    <source>
        <dbReference type="SAM" id="MobiDB-lite"/>
    </source>
</evidence>
<name>A0ABV1JDS9_9ACTN</name>
<dbReference type="PROSITE" id="PS50983">
    <property type="entry name" value="FE_B12_PBP"/>
    <property type="match status" value="1"/>
</dbReference>
<dbReference type="RefSeq" id="WP_245874397.1">
    <property type="nucleotide sequence ID" value="NZ_DBFADM010000010.1"/>
</dbReference>
<dbReference type="Pfam" id="PF01497">
    <property type="entry name" value="Peripla_BP_2"/>
    <property type="match status" value="1"/>
</dbReference>
<evidence type="ECO:0000313" key="4">
    <source>
        <dbReference type="EMBL" id="MEQ3363220.1"/>
    </source>
</evidence>
<dbReference type="SUPFAM" id="SSF53807">
    <property type="entry name" value="Helical backbone' metal receptor"/>
    <property type="match status" value="1"/>
</dbReference>
<dbReference type="Gene3D" id="3.40.50.1980">
    <property type="entry name" value="Nitrogenase molybdenum iron protein domain"/>
    <property type="match status" value="2"/>
</dbReference>
<gene>
    <name evidence="4" type="ORF">AAA083_09560</name>
</gene>
<feature type="region of interest" description="Disordered" evidence="2">
    <location>
        <begin position="36"/>
        <end position="68"/>
    </location>
</feature>
<evidence type="ECO:0000313" key="5">
    <source>
        <dbReference type="Proteomes" id="UP001487305"/>
    </source>
</evidence>
<comment type="caution">
    <text evidence="4">The sequence shown here is derived from an EMBL/GenBank/DDBJ whole genome shotgun (WGS) entry which is preliminary data.</text>
</comment>
<protein>
    <submittedName>
        <fullName evidence="4">ABC transporter substrate-binding protein</fullName>
    </submittedName>
</protein>
<dbReference type="InterPro" id="IPR002491">
    <property type="entry name" value="ABC_transptr_periplasmic_BD"/>
</dbReference>
<evidence type="ECO:0000259" key="3">
    <source>
        <dbReference type="PROSITE" id="PS50983"/>
    </source>
</evidence>
<reference evidence="4 5" key="1">
    <citation type="submission" date="2024-04" db="EMBL/GenBank/DDBJ databases">
        <title>Human intestinal bacterial collection.</title>
        <authorList>
            <person name="Pauvert C."/>
            <person name="Hitch T.C.A."/>
            <person name="Clavel T."/>
        </authorList>
    </citation>
    <scope>NUCLEOTIDE SEQUENCE [LARGE SCALE GENOMIC DNA]</scope>
    <source>
        <strain evidence="4 5">CLA-KB-H42</strain>
    </source>
</reference>
<accession>A0ABV1JDS9</accession>
<keyword evidence="5" id="KW-1185">Reference proteome</keyword>
<comment type="similarity">
    <text evidence="1">Belongs to the bacterial solute-binding protein 8 family.</text>
</comment>
<dbReference type="PROSITE" id="PS51257">
    <property type="entry name" value="PROKAR_LIPOPROTEIN"/>
    <property type="match status" value="1"/>
</dbReference>
<feature type="domain" description="Fe/B12 periplasmic-binding" evidence="3">
    <location>
        <begin position="78"/>
        <end position="341"/>
    </location>
</feature>
<dbReference type="InterPro" id="IPR050902">
    <property type="entry name" value="ABC_Transporter_SBP"/>
</dbReference>
<dbReference type="PANTHER" id="PTHR30535">
    <property type="entry name" value="VITAMIN B12-BINDING PROTEIN"/>
    <property type="match status" value="1"/>
</dbReference>
<proteinExistence type="inferred from homology"/>
<dbReference type="Proteomes" id="UP001487305">
    <property type="component" value="Unassembled WGS sequence"/>
</dbReference>
<sequence length="341" mass="36267">MMMKTMKRDARVLFAGLVAAIALFFGCVALTGCSSQEPADTPDAQSGSAGSDQAGSQNGPCTFTDDTGAEVTVDNPERVVACMGSFANTWELAGGTLVGASDDAFESYSITSADAVKVGDFSSPNLESIIALEPDFVIMTSGSGGRGGDSSQADLKQSLEASGIPVAYFEVTTFDDYLRMLRTFCDITGRDDLYEQNGQAIADAIDEIKASVPAGDEPTVLAMTTFSGGTRVQNSSTMTGAMLADLGVKNLADENQSLLKDFSLESVIELDPDFIFVVPMGNDDTAALKNLTEATEANPAWATLSAVKDGRFITLEKELFLYKPNEHWAESYQTLFDHLYA</sequence>
<dbReference type="PANTHER" id="PTHR30535:SF34">
    <property type="entry name" value="MOLYBDATE-BINDING PROTEIN MOLA"/>
    <property type="match status" value="1"/>
</dbReference>
<feature type="compositionally biased region" description="Low complexity" evidence="2">
    <location>
        <begin position="43"/>
        <end position="57"/>
    </location>
</feature>